<dbReference type="InterPro" id="IPR003696">
    <property type="entry name" value="Carbtransf_dom"/>
</dbReference>
<dbReference type="InterPro" id="IPR043129">
    <property type="entry name" value="ATPase_NBD"/>
</dbReference>
<dbReference type="Proteomes" id="UP001144036">
    <property type="component" value="Unassembled WGS sequence"/>
</dbReference>
<protein>
    <submittedName>
        <fullName evidence="3">ASCH domain-containing protein</fullName>
    </submittedName>
</protein>
<dbReference type="SUPFAM" id="SSF88697">
    <property type="entry name" value="PUA domain-like"/>
    <property type="match status" value="1"/>
</dbReference>
<dbReference type="RefSeq" id="WP_270152812.1">
    <property type="nucleotide sequence ID" value="NZ_JAPNNL010000003.1"/>
</dbReference>
<evidence type="ECO:0000313" key="4">
    <source>
        <dbReference type="Proteomes" id="UP001144036"/>
    </source>
</evidence>
<name>A0ABT4S4A9_9ACTN</name>
<organism evidence="3 4">
    <name type="scientific">Nonomuraea corallina</name>
    <dbReference type="NCBI Taxonomy" id="2989783"/>
    <lineage>
        <taxon>Bacteria</taxon>
        <taxon>Bacillati</taxon>
        <taxon>Actinomycetota</taxon>
        <taxon>Actinomycetes</taxon>
        <taxon>Streptosporangiales</taxon>
        <taxon>Streptosporangiaceae</taxon>
        <taxon>Nonomuraea</taxon>
    </lineage>
</organism>
<dbReference type="SUPFAM" id="SSF53067">
    <property type="entry name" value="Actin-like ATPase domain"/>
    <property type="match status" value="1"/>
</dbReference>
<dbReference type="PANTHER" id="PTHR34847:SF1">
    <property type="entry name" value="NODULATION PROTEIN U"/>
    <property type="match status" value="1"/>
</dbReference>
<comment type="caution">
    <text evidence="3">The sequence shown here is derived from an EMBL/GenBank/DDBJ whole genome shotgun (WGS) entry which is preliminary data.</text>
</comment>
<sequence>MKIIGVNKGSTLSGKALRLGGTAVFDDGSLVALGEERASGKKYAGGYSASLTALVEQGCVDLDAVDHIAVSTCCESRSAALTGHPLEGDERVRAVGHHYSHACLAYFGSGLDSALVVVADGGGNTLSEGEAPTGRWWEQPREQISYYVGSGGRLELLGRDFEAPFAVGPGEMYRAFTYFLGWHSSAYASRTMALAGHGRRGALKGGLFELDGAGGLVSPLVNDPAEPIGMIDRLGRALGLDFGEPRVPGQAILRIHRDVAAFVQNAIEDAFVRKLAWLRKRVNIDRLCLAGGIAHNVVLNGRLIDLFPSGVHVPSAPGDEGQCLGNVYATLADIGLSSSLPLLAKSSTVCIGPPVKIDSTSVAGSLKDAGLSSYVVFETSDFSRLMGGFLASGGVVCVYQARSEFGPRALGSRSILADPRRADVTSELNALKRRDWFMPFAPTVLRGRMDQWFAPAHDSPFMSFALRATPEAVRELPAVVNADGTSRVQTVDEDDGEAITRILSSFAEQTGIPVLLNTSFNAGGEPIVETLPQALEAFRDMPINVLGIGRFIVVKSLSPMLADLPLEGSLRALDLRVSAAGEEMVFEADHLPVSSVIRRLQLMTDSVVFVRTELPLYGPYLTWLREGRKVTTIRFRKGAVEIPISDVLPLFETYDYSPGDRTTPAEHVRVSGIRYQRFGDLTRVDAERDGFKSLDHMRHDLGEIYPALTDDSWVSIYDISLADPREKG</sequence>
<reference evidence="3" key="1">
    <citation type="submission" date="2022-11" db="EMBL/GenBank/DDBJ databases">
        <title>Nonomuraea corallina sp. nov., a new species of the genus Nonomuraea isolated from sea side sediment in Thai sea.</title>
        <authorList>
            <person name="Ngamcharungchit C."/>
            <person name="Matsumoto A."/>
            <person name="Suriyachadkun C."/>
            <person name="Panbangred W."/>
            <person name="Inahashi Y."/>
            <person name="Intra B."/>
        </authorList>
    </citation>
    <scope>NUCLEOTIDE SEQUENCE</scope>
    <source>
        <strain evidence="3">MCN248</strain>
    </source>
</reference>
<dbReference type="SMART" id="SM01022">
    <property type="entry name" value="ASCH"/>
    <property type="match status" value="1"/>
</dbReference>
<keyword evidence="4" id="KW-1185">Reference proteome</keyword>
<evidence type="ECO:0000259" key="2">
    <source>
        <dbReference type="SMART" id="SM01022"/>
    </source>
</evidence>
<dbReference type="Pfam" id="PF16861">
    <property type="entry name" value="Carbam_trans_C"/>
    <property type="match status" value="1"/>
</dbReference>
<dbReference type="InterPro" id="IPR031730">
    <property type="entry name" value="Carbam_trans_C"/>
</dbReference>
<proteinExistence type="inferred from homology"/>
<dbReference type="InterPro" id="IPR038152">
    <property type="entry name" value="Carbam_trans_C_sf"/>
</dbReference>
<dbReference type="InterPro" id="IPR051338">
    <property type="entry name" value="NodU/CmcH_Carbamoyltrnsfr"/>
</dbReference>
<dbReference type="CDD" id="cd24033">
    <property type="entry name" value="ASKHA_NBD_NodU_CmcH-like_N"/>
    <property type="match status" value="1"/>
</dbReference>
<comment type="similarity">
    <text evidence="1">Belongs to the NodU/CmcH family.</text>
</comment>
<dbReference type="Gene3D" id="3.90.870.20">
    <property type="entry name" value="Carbamoyltransferase, C-terminal domain"/>
    <property type="match status" value="1"/>
</dbReference>
<accession>A0ABT4S4A9</accession>
<evidence type="ECO:0000313" key="3">
    <source>
        <dbReference type="EMBL" id="MDA0632034.1"/>
    </source>
</evidence>
<dbReference type="PANTHER" id="PTHR34847">
    <property type="entry name" value="NODULATION PROTEIN U"/>
    <property type="match status" value="1"/>
</dbReference>
<dbReference type="Pfam" id="PF04266">
    <property type="entry name" value="ASCH"/>
    <property type="match status" value="1"/>
</dbReference>
<dbReference type="InterPro" id="IPR007374">
    <property type="entry name" value="ASCH_domain"/>
</dbReference>
<dbReference type="InterPro" id="IPR015947">
    <property type="entry name" value="PUA-like_sf"/>
</dbReference>
<dbReference type="EMBL" id="JAPNNL010000003">
    <property type="protein sequence ID" value="MDA0632034.1"/>
    <property type="molecule type" value="Genomic_DNA"/>
</dbReference>
<evidence type="ECO:0000256" key="1">
    <source>
        <dbReference type="ARBA" id="ARBA00006129"/>
    </source>
</evidence>
<dbReference type="Gene3D" id="3.30.420.40">
    <property type="match status" value="1"/>
</dbReference>
<feature type="domain" description="ASCH" evidence="2">
    <location>
        <begin position="614"/>
        <end position="723"/>
    </location>
</feature>
<dbReference type="Pfam" id="PF02543">
    <property type="entry name" value="Carbam_trans_N"/>
    <property type="match status" value="1"/>
</dbReference>
<gene>
    <name evidence="3" type="ORF">OUY22_01295</name>
</gene>